<name>A0A2M8M0A0_9ACTN</name>
<dbReference type="EMBL" id="PGGW01000039">
    <property type="protein sequence ID" value="PJE97609.1"/>
    <property type="molecule type" value="Genomic_DNA"/>
</dbReference>
<comment type="caution">
    <text evidence="1">The sequence shown here is derived from an EMBL/GenBank/DDBJ whole genome shotgun (WGS) entry which is preliminary data.</text>
</comment>
<organism evidence="1 2">
    <name type="scientific">Streptomyces carminius</name>
    <dbReference type="NCBI Taxonomy" id="2665496"/>
    <lineage>
        <taxon>Bacteria</taxon>
        <taxon>Bacillati</taxon>
        <taxon>Actinomycetota</taxon>
        <taxon>Actinomycetes</taxon>
        <taxon>Kitasatosporales</taxon>
        <taxon>Streptomycetaceae</taxon>
        <taxon>Streptomyces</taxon>
    </lineage>
</organism>
<dbReference type="RefSeq" id="WP_100201699.1">
    <property type="nucleotide sequence ID" value="NZ_PGGW01000039.1"/>
</dbReference>
<protein>
    <submittedName>
        <fullName evidence="1">Uncharacterized protein</fullName>
    </submittedName>
</protein>
<keyword evidence="2" id="KW-1185">Reference proteome</keyword>
<proteinExistence type="predicted"/>
<accession>A0A2M8M0A0</accession>
<sequence>MSSSEQWTIESIRDALGAPALAQRFLTEINKAPAHQLLHVFAKWERIAKNMRDAFRDADEIVACEARGEEPPGEWIDGTGRIQRAADRIRSQGAA</sequence>
<gene>
    <name evidence="1" type="ORF">CUT44_10695</name>
</gene>
<reference evidence="1 2" key="1">
    <citation type="submission" date="2017-11" db="EMBL/GenBank/DDBJ databases">
        <title>Streptomyces carmine sp. nov., a novel actinomycete isolated from Sophora alopecuroides in Xinjiang, China.</title>
        <authorList>
            <person name="Wang Y."/>
            <person name="Luo X."/>
            <person name="Wan C."/>
            <person name="Zhang L."/>
        </authorList>
    </citation>
    <scope>NUCLEOTIDE SEQUENCE [LARGE SCALE GENOMIC DNA]</scope>
    <source>
        <strain evidence="1 2">TRM SA0054</strain>
    </source>
</reference>
<dbReference type="AlphaFoldDB" id="A0A2M8M0A0"/>
<evidence type="ECO:0000313" key="1">
    <source>
        <dbReference type="EMBL" id="PJE97609.1"/>
    </source>
</evidence>
<dbReference type="Proteomes" id="UP000230407">
    <property type="component" value="Unassembled WGS sequence"/>
</dbReference>
<evidence type="ECO:0000313" key="2">
    <source>
        <dbReference type="Proteomes" id="UP000230407"/>
    </source>
</evidence>